<dbReference type="EMBL" id="JANBPK010000830">
    <property type="protein sequence ID" value="KAJ2930567.1"/>
    <property type="molecule type" value="Genomic_DNA"/>
</dbReference>
<dbReference type="OrthoDB" id="206617at2759"/>
<dbReference type="Proteomes" id="UP001140091">
    <property type="component" value="Unassembled WGS sequence"/>
</dbReference>
<evidence type="ECO:0000313" key="3">
    <source>
        <dbReference type="EMBL" id="KAJ2930567.1"/>
    </source>
</evidence>
<dbReference type="InterPro" id="IPR027417">
    <property type="entry name" value="P-loop_NTPase"/>
</dbReference>
<organism evidence="3 4">
    <name type="scientific">Candolleomyces eurysporus</name>
    <dbReference type="NCBI Taxonomy" id="2828524"/>
    <lineage>
        <taxon>Eukaryota</taxon>
        <taxon>Fungi</taxon>
        <taxon>Dikarya</taxon>
        <taxon>Basidiomycota</taxon>
        <taxon>Agaricomycotina</taxon>
        <taxon>Agaricomycetes</taxon>
        <taxon>Agaricomycetidae</taxon>
        <taxon>Agaricales</taxon>
        <taxon>Agaricineae</taxon>
        <taxon>Psathyrellaceae</taxon>
        <taxon>Candolleomyces</taxon>
    </lineage>
</organism>
<accession>A0A9W8J9B3</accession>
<dbReference type="Pfam" id="PF24883">
    <property type="entry name" value="NPHP3_N"/>
    <property type="match status" value="1"/>
</dbReference>
<gene>
    <name evidence="3" type="ORF">H1R20_g6525</name>
</gene>
<dbReference type="PANTHER" id="PTHR10039:SF14">
    <property type="entry name" value="NACHT DOMAIN-CONTAINING PROTEIN"/>
    <property type="match status" value="1"/>
</dbReference>
<comment type="caution">
    <text evidence="3">The sequence shown here is derived from an EMBL/GenBank/DDBJ whole genome shotgun (WGS) entry which is preliminary data.</text>
</comment>
<keyword evidence="4" id="KW-1185">Reference proteome</keyword>
<name>A0A9W8J9B3_9AGAR</name>
<feature type="non-terminal residue" evidence="3">
    <location>
        <position position="559"/>
    </location>
</feature>
<reference evidence="3" key="1">
    <citation type="submission" date="2022-06" db="EMBL/GenBank/DDBJ databases">
        <title>Genome Sequence of Candolleomyces eurysporus.</title>
        <authorList>
            <person name="Buettner E."/>
        </authorList>
    </citation>
    <scope>NUCLEOTIDE SEQUENCE</scope>
    <source>
        <strain evidence="3">VTCC 930004</strain>
    </source>
</reference>
<proteinExistence type="predicted"/>
<evidence type="ECO:0000259" key="2">
    <source>
        <dbReference type="Pfam" id="PF24883"/>
    </source>
</evidence>
<keyword evidence="1" id="KW-0677">Repeat</keyword>
<dbReference type="InterPro" id="IPR056884">
    <property type="entry name" value="NPHP3-like_N"/>
</dbReference>
<dbReference type="PANTHER" id="PTHR10039">
    <property type="entry name" value="AMELOGENIN"/>
    <property type="match status" value="1"/>
</dbReference>
<evidence type="ECO:0000313" key="4">
    <source>
        <dbReference type="Proteomes" id="UP001140091"/>
    </source>
</evidence>
<dbReference type="AlphaFoldDB" id="A0A9W8J9B3"/>
<evidence type="ECO:0000256" key="1">
    <source>
        <dbReference type="ARBA" id="ARBA00022737"/>
    </source>
</evidence>
<feature type="domain" description="Nephrocystin 3-like N-terminal" evidence="2">
    <location>
        <begin position="77"/>
        <end position="252"/>
    </location>
</feature>
<protein>
    <recommendedName>
        <fullName evidence="2">Nephrocystin 3-like N-terminal domain-containing protein</fullName>
    </recommendedName>
</protein>
<dbReference type="SUPFAM" id="SSF52540">
    <property type="entry name" value="P-loop containing nucleoside triphosphate hydrolases"/>
    <property type="match status" value="1"/>
</dbReference>
<sequence length="559" mass="62785">MSSKGSQHANVGDVITYQVKGDFHQPLLTVSAEEKTQKSLFQLLQPISDASHTRDRKRSPPDSACMQGTRLEVVEKVNAWANSPISTHTEPHICWMYGYVGSGKSSISQEVCDKSERQGKPVASFFFFRNAADRSKIWRLATTLASQMATVIPGTKPFIRAAVDANPGLLDPGEAAGFSIRARMQRLVYAPFKAAIRRRDRVRALAQGPFLIVLDGLDECDNKDEVQELIDGMLLFFSENPFIPFRVFITSRVEQYIQSRLDVPGVHLENLANHCSDDDIATFLRFMFEDGCRRDPVVKAYVQQHGTWPTPDDRCKLVKHIGGSFIFASEVLKFIMGSNTVGDHQTTPMDRLPLALKMNLGLDDLYAQTLARSEHLPHFTAIISTLALFPNPLSISETAEALGINIYKVVNVLVNLQAVIHVPGTDGIPVTLCHTSLRDFLTTQSRSGRFFVHLSHHVTLFRRWLEGPFIFRPRRCSLDQWYLWYPRISVSGAHSALPDHSNSLTSLGSILIDRYRRSGTVADVEEAISYIAKRSHFYHHLIRLAHSHPSSIFSNLSFI</sequence>
<dbReference type="Gene3D" id="3.40.50.300">
    <property type="entry name" value="P-loop containing nucleotide triphosphate hydrolases"/>
    <property type="match status" value="1"/>
</dbReference>